<dbReference type="EMBL" id="ML737143">
    <property type="protein sequence ID" value="KAE8341084.1"/>
    <property type="molecule type" value="Genomic_DNA"/>
</dbReference>
<keyword evidence="1" id="KW-0472">Membrane</keyword>
<accession>A0A5N6Y6Q7</accession>
<evidence type="ECO:0000313" key="2">
    <source>
        <dbReference type="EMBL" id="KAE8341084.1"/>
    </source>
</evidence>
<name>A0A5N6Y6Q7_9EURO</name>
<dbReference type="AlphaFoldDB" id="A0A5N6Y6Q7"/>
<feature type="transmembrane region" description="Helical" evidence="1">
    <location>
        <begin position="56"/>
        <end position="75"/>
    </location>
</feature>
<gene>
    <name evidence="2" type="ORF">BDV24DRAFT_132912</name>
</gene>
<proteinExistence type="predicted"/>
<reference evidence="2" key="1">
    <citation type="submission" date="2019-04" db="EMBL/GenBank/DDBJ databases">
        <title>Friends and foes A comparative genomics study of 23 Aspergillus species from section Flavi.</title>
        <authorList>
            <consortium name="DOE Joint Genome Institute"/>
            <person name="Kjaerbolling I."/>
            <person name="Vesth T."/>
            <person name="Frisvad J.C."/>
            <person name="Nybo J.L."/>
            <person name="Theobald S."/>
            <person name="Kildgaard S."/>
            <person name="Isbrandt T."/>
            <person name="Kuo A."/>
            <person name="Sato A."/>
            <person name="Lyhne E.K."/>
            <person name="Kogle M.E."/>
            <person name="Wiebenga A."/>
            <person name="Kun R.S."/>
            <person name="Lubbers R.J."/>
            <person name="Makela M.R."/>
            <person name="Barry K."/>
            <person name="Chovatia M."/>
            <person name="Clum A."/>
            <person name="Daum C."/>
            <person name="Haridas S."/>
            <person name="He G."/>
            <person name="LaButti K."/>
            <person name="Lipzen A."/>
            <person name="Mondo S."/>
            <person name="Riley R."/>
            <person name="Salamov A."/>
            <person name="Simmons B.A."/>
            <person name="Magnuson J.K."/>
            <person name="Henrissat B."/>
            <person name="Mortensen U.H."/>
            <person name="Larsen T.O."/>
            <person name="Devries R.P."/>
            <person name="Grigoriev I.V."/>
            <person name="Machida M."/>
            <person name="Baker S.E."/>
            <person name="Andersen M.R."/>
        </authorList>
    </citation>
    <scope>NUCLEOTIDE SEQUENCE</scope>
    <source>
        <strain evidence="2">CBS 117612</strain>
    </source>
</reference>
<protein>
    <submittedName>
        <fullName evidence="2">Uncharacterized protein</fullName>
    </submittedName>
</protein>
<keyword evidence="1" id="KW-1133">Transmembrane helix</keyword>
<organism evidence="2">
    <name type="scientific">Aspergillus arachidicola</name>
    <dbReference type="NCBI Taxonomy" id="656916"/>
    <lineage>
        <taxon>Eukaryota</taxon>
        <taxon>Fungi</taxon>
        <taxon>Dikarya</taxon>
        <taxon>Ascomycota</taxon>
        <taxon>Pezizomycotina</taxon>
        <taxon>Eurotiomycetes</taxon>
        <taxon>Eurotiomycetidae</taxon>
        <taxon>Eurotiales</taxon>
        <taxon>Aspergillaceae</taxon>
        <taxon>Aspergillus</taxon>
        <taxon>Aspergillus subgen. Circumdati</taxon>
    </lineage>
</organism>
<dbReference type="Proteomes" id="UP000325558">
    <property type="component" value="Unassembled WGS sequence"/>
</dbReference>
<evidence type="ECO:0000256" key="1">
    <source>
        <dbReference type="SAM" id="Phobius"/>
    </source>
</evidence>
<dbReference type="OrthoDB" id="10614333at2759"/>
<keyword evidence="1" id="KW-0812">Transmembrane</keyword>
<sequence>MGFNISCSIFLRASARPLRNPATNHGSGCFVSVLVSLGNRPFAMEYHAITLQLGEFSFIFYFIIFLVFFSLPLNLKPLAALLTSDRNSMTGGELIYIQ</sequence>